<keyword evidence="2" id="KW-1185">Reference proteome</keyword>
<protein>
    <submittedName>
        <fullName evidence="1">DUF397 domain-containing protein</fullName>
    </submittedName>
</protein>
<name>A0ACD5ABK1_9ACTN</name>
<evidence type="ECO:0000313" key="2">
    <source>
        <dbReference type="Proteomes" id="UP001432251"/>
    </source>
</evidence>
<gene>
    <name evidence="1" type="ORF">V2W30_15170</name>
</gene>
<dbReference type="EMBL" id="CP146022">
    <property type="protein sequence ID" value="WWQ64552.1"/>
    <property type="molecule type" value="Genomic_DNA"/>
</dbReference>
<dbReference type="Proteomes" id="UP001432251">
    <property type="component" value="Chromosome"/>
</dbReference>
<proteinExistence type="predicted"/>
<accession>A0ACD5ABK1</accession>
<reference evidence="1" key="1">
    <citation type="journal article" date="2025" name="Int. J. Syst. Evol. Microbiol.">
        <title>Streptomyces citrinus sp. nov., with yellow diffusible pigment.</title>
        <authorList>
            <person name="He Y."/>
            <person name="Yang E."/>
            <person name="Xu J."/>
            <person name="Sun Y."/>
            <person name="Sun L."/>
        </authorList>
    </citation>
    <scope>NUCLEOTIDE SEQUENCE</scope>
    <source>
        <strain evidence="1">Q6</strain>
    </source>
</reference>
<sequence length="75" mass="7807">MTTNYEKTADGSGIAEQLSWFKSSHSNGAGGECVECATAADERVFVRDSKRTGGDIVTVSAAAWVDFLSSITSAG</sequence>
<organism evidence="1 2">
    <name type="scientific">Streptomyces citrinus</name>
    <dbReference type="NCBI Taxonomy" id="3118173"/>
    <lineage>
        <taxon>Bacteria</taxon>
        <taxon>Bacillati</taxon>
        <taxon>Actinomycetota</taxon>
        <taxon>Actinomycetes</taxon>
        <taxon>Kitasatosporales</taxon>
        <taxon>Streptomycetaceae</taxon>
        <taxon>Streptomyces</taxon>
    </lineage>
</organism>
<evidence type="ECO:0000313" key="1">
    <source>
        <dbReference type="EMBL" id="WWQ64552.1"/>
    </source>
</evidence>